<protein>
    <recommendedName>
        <fullName evidence="6">C2 domain-containing protein</fullName>
    </recommendedName>
</protein>
<feature type="compositionally biased region" description="Low complexity" evidence="1">
    <location>
        <begin position="1358"/>
        <end position="1375"/>
    </location>
</feature>
<reference evidence="4" key="1">
    <citation type="submission" date="2022-07" db="EMBL/GenBank/DDBJ databases">
        <title>Phylogenomic reconstructions and comparative analyses of Kickxellomycotina fungi.</title>
        <authorList>
            <person name="Reynolds N.K."/>
            <person name="Stajich J.E."/>
            <person name="Barry K."/>
            <person name="Grigoriev I.V."/>
            <person name="Crous P."/>
            <person name="Smith M.E."/>
        </authorList>
    </citation>
    <scope>NUCLEOTIDE SEQUENCE</scope>
    <source>
        <strain evidence="4">RSA 861</strain>
    </source>
</reference>
<dbReference type="Gene3D" id="2.60.40.150">
    <property type="entry name" value="C2 domain"/>
    <property type="match status" value="1"/>
</dbReference>
<comment type="caution">
    <text evidence="4">The sequence shown here is derived from an EMBL/GenBank/DDBJ whole genome shotgun (WGS) entry which is preliminary data.</text>
</comment>
<dbReference type="Gene3D" id="1.10.357.50">
    <property type="match status" value="1"/>
</dbReference>
<dbReference type="PANTHER" id="PTHR47263:SF1">
    <property type="entry name" value="C2 DOMAIN PROTEIN (AFU_ORTHOLOGUE AFUA_7G02350)"/>
    <property type="match status" value="1"/>
</dbReference>
<dbReference type="InterPro" id="IPR052811">
    <property type="entry name" value="Glucose_resp_signaling"/>
</dbReference>
<proteinExistence type="predicted"/>
<feature type="domain" description="C2" evidence="2">
    <location>
        <begin position="1011"/>
        <end position="1150"/>
    </location>
</feature>
<dbReference type="InterPro" id="IPR000008">
    <property type="entry name" value="C2_dom"/>
</dbReference>
<feature type="domain" description="MHD2" evidence="3">
    <location>
        <begin position="1294"/>
        <end position="1480"/>
    </location>
</feature>
<keyword evidence="5" id="KW-1185">Reference proteome</keyword>
<accession>A0A9W8AAU1</accession>
<organism evidence="4 5">
    <name type="scientific">Tieghemiomyces parasiticus</name>
    <dbReference type="NCBI Taxonomy" id="78921"/>
    <lineage>
        <taxon>Eukaryota</taxon>
        <taxon>Fungi</taxon>
        <taxon>Fungi incertae sedis</taxon>
        <taxon>Zoopagomycota</taxon>
        <taxon>Kickxellomycotina</taxon>
        <taxon>Dimargaritomycetes</taxon>
        <taxon>Dimargaritales</taxon>
        <taxon>Dimargaritaceae</taxon>
        <taxon>Tieghemiomyces</taxon>
    </lineage>
</organism>
<dbReference type="InterPro" id="IPR014772">
    <property type="entry name" value="Munc13_dom-2"/>
</dbReference>
<dbReference type="OrthoDB" id="2015333at2759"/>
<dbReference type="PROSITE" id="PS50004">
    <property type="entry name" value="C2"/>
    <property type="match status" value="1"/>
</dbReference>
<evidence type="ECO:0000313" key="5">
    <source>
        <dbReference type="Proteomes" id="UP001150569"/>
    </source>
</evidence>
<dbReference type="Pfam" id="PF00168">
    <property type="entry name" value="C2"/>
    <property type="match status" value="1"/>
</dbReference>
<feature type="region of interest" description="Disordered" evidence="1">
    <location>
        <begin position="1524"/>
        <end position="1559"/>
    </location>
</feature>
<evidence type="ECO:0000259" key="2">
    <source>
        <dbReference type="PROSITE" id="PS50004"/>
    </source>
</evidence>
<dbReference type="PROSITE" id="PS51259">
    <property type="entry name" value="MHD2"/>
    <property type="match status" value="1"/>
</dbReference>
<dbReference type="SUPFAM" id="SSF49562">
    <property type="entry name" value="C2 domain (Calcium/lipid-binding domain, CaLB)"/>
    <property type="match status" value="1"/>
</dbReference>
<dbReference type="Proteomes" id="UP001150569">
    <property type="component" value="Unassembled WGS sequence"/>
</dbReference>
<evidence type="ECO:0000256" key="1">
    <source>
        <dbReference type="SAM" id="MobiDB-lite"/>
    </source>
</evidence>
<sequence>MPGLAAQRPHVSPPTGGLAADTQHQVVVAAVLSDYLSALQACTSATEVAQSVTGLAGRRRRWLQYIASILAEARQAPIVTPSPERPAAPPTRSLPTPDGDGPAHTLKPKGLLKSLEVLKAPKFFRKNRGKSAAVTFASVTPPASPAHLTPASPRPCTRRVSAGNALALVTSEGTRSTPYLNQTTSPSAEVEERLIHEIIRQVGQMRRDPRCHPVSLAAMDAFLRLLNYAPLRTELRGEGQVEDLVWLYAKAALASGVPTDVLPVSSPIASPPTSLPNEIAVIVSVVKLALTRQSEGRDGLPRRGSEHTLYTTPQLTDLHARLLHRLATRADWVTYVQADTLPIGPAVAQLPKLFREPLPVVLQLCATLDPPALLRSFAARFRTYHAKLCHHPVSAQSVNHLYSHPAYDYWLTHERATAQALVETFGEGERRLATRITSGPPPPGNPAAIHLPPEPHRHYNELVGRLLDHHLVRPRTYLTEKETLAELVSLTPAPTNALRHSTLPQTLSPEAARLLHWCGQLWFISVPFQVTTHLREVLHHVRYRRLPLLYLEDAVRHANATMTQVPHRYWSHFDVSDNLVSTVSWQGPLEMPTPIKVRTSLRWYTLRSLLVVMELLSRNSLVLYYDAQLRDYAEPLRARIHGSFTGWYRFWREQYAAGDRVQSPAESVLGYAELLRAITTTYTLGENVFGPGNANPPTAAAGDGDDYERYGYPALLSPCRAYLDTTLGTYLNDFEAWLTALQRIPPVPLAGASAGPALDFEHCAHLLAVLDATARLSERAFGKSKVGPLARRFARLFLTQLLRTVQARSGDWVVSALQADKPTEPDATDGVVYSTSVDDVLCCVVEPFDLVRSVPNLDPTLRTWTLEHLMGLVYRTLAVYCAAMTEKFMEGLAVTAPGAASTAPAYPSSTRLEAWANRARVWTRLPGEASPSLSTGTTTGPNHPLLVLDPTACLPLNNLFQVSRRIHELFAPYLTGPAPPHPLANVANGDGAANFRLSRARNSLRRPAGLPARVPSTPCGANDHSSDAVHALTVTVVHGEGLEPRARARPRSPYVKLALPHLGLKVGKTGDRAATLVPRWDEAFPLWFGGREVQTNLGTATLSTTPVPLTMTVALYDRDGLQGGTLFALGRCTLDLTRLAMDRNVEDVWVDLKPRGRVLLRLAYADHGLGGTDATRPRAASAGHLTDAVDFDRDPLDIQHTYTCVAWLLRRSLDDLARRIVESIIPVVQRELTAERLLPPNRRLAALKRSGQQLRRLLAGGDTLPSDRRTGSPRPSTATIAAADPSAHPASESEGPLDDLFHFLNSNLAVLFQHAHFAISRPVILSIWREIVLALELVLLPSLPRLRAITGQDTRPVLTPDPSLTSSLSPATHPSSSPPLPRPARPSFLGNRAPLAHLAHASRKLIPAGLRTKTPQLPIEDVDFLWECLDAIEWFFLGGDTAAHRRVLTAADLHEIPEYRAVAYIRDHYFDSTPRLIRDYMHTTGERLRIAQRWEGFGGATATAAMANEDLMAAVELVDPIGPTAARASPDVPPPNPLRRDSAQPDSPGRVPMDQPTGADNFPGAVSIDWLRTKIDIVLRILQTRYGLDDEAVDFVDSHHADAVI</sequence>
<evidence type="ECO:0000259" key="3">
    <source>
        <dbReference type="PROSITE" id="PS51259"/>
    </source>
</evidence>
<feature type="region of interest" description="Disordered" evidence="1">
    <location>
        <begin position="77"/>
        <end position="109"/>
    </location>
</feature>
<name>A0A9W8AAU1_9FUNG</name>
<dbReference type="PANTHER" id="PTHR47263">
    <property type="entry name" value="ADENYLATE CYCLASE ACTIVATION PROTEIN GIT1"/>
    <property type="match status" value="1"/>
</dbReference>
<evidence type="ECO:0000313" key="4">
    <source>
        <dbReference type="EMBL" id="KAJ1926861.1"/>
    </source>
</evidence>
<feature type="region of interest" description="Disordered" evidence="1">
    <location>
        <begin position="1258"/>
        <end position="1293"/>
    </location>
</feature>
<evidence type="ECO:0008006" key="6">
    <source>
        <dbReference type="Google" id="ProtNLM"/>
    </source>
</evidence>
<feature type="region of interest" description="Disordered" evidence="1">
    <location>
        <begin position="1354"/>
        <end position="1384"/>
    </location>
</feature>
<dbReference type="EMBL" id="JANBPT010000147">
    <property type="protein sequence ID" value="KAJ1926861.1"/>
    <property type="molecule type" value="Genomic_DNA"/>
</dbReference>
<dbReference type="InterPro" id="IPR035892">
    <property type="entry name" value="C2_domain_sf"/>
</dbReference>
<gene>
    <name evidence="4" type="ORF">IWQ60_003447</name>
</gene>